<keyword evidence="1" id="KW-0472">Membrane</keyword>
<keyword evidence="3" id="KW-1185">Reference proteome</keyword>
<feature type="transmembrane region" description="Helical" evidence="1">
    <location>
        <begin position="113"/>
        <end position="129"/>
    </location>
</feature>
<evidence type="ECO:0000256" key="1">
    <source>
        <dbReference type="SAM" id="Phobius"/>
    </source>
</evidence>
<evidence type="ECO:0000313" key="2">
    <source>
        <dbReference type="EMBL" id="OIZ94332.1"/>
    </source>
</evidence>
<gene>
    <name evidence="2" type="ORF">A1D18_05690</name>
</gene>
<feature type="transmembrane region" description="Helical" evidence="1">
    <location>
        <begin position="149"/>
        <end position="169"/>
    </location>
</feature>
<reference evidence="2 3" key="1">
    <citation type="submission" date="2016-03" db="EMBL/GenBank/DDBJ databases">
        <title>Comparative genomics of Rickettsiella.</title>
        <authorList>
            <person name="Chandler C."/>
            <person name="Wang Y."/>
        </authorList>
    </citation>
    <scope>NUCLEOTIDE SEQUENCE [LARGE SCALE GENOMIC DNA]</scope>
    <source>
        <strain evidence="2 3">RCFS May 2013</strain>
    </source>
</reference>
<feature type="transmembrane region" description="Helical" evidence="1">
    <location>
        <begin position="175"/>
        <end position="197"/>
    </location>
</feature>
<dbReference type="STRING" id="1225476.A1D18_05690"/>
<feature type="transmembrane region" description="Helical" evidence="1">
    <location>
        <begin position="87"/>
        <end position="107"/>
    </location>
</feature>
<dbReference type="OrthoDB" id="9838211at2"/>
<keyword evidence="1" id="KW-1133">Transmembrane helix</keyword>
<name>A0A1J8P3L3_9COXI</name>
<feature type="transmembrane region" description="Helical" evidence="1">
    <location>
        <begin position="45"/>
        <end position="66"/>
    </location>
</feature>
<dbReference type="EMBL" id="LUKY01000033">
    <property type="protein sequence ID" value="OIZ94332.1"/>
    <property type="molecule type" value="Genomic_DNA"/>
</dbReference>
<proteinExistence type="predicted"/>
<sequence length="361" mass="40373">MSKPYLKISESANSFFQNAVLSTIFVFKSNIYQIGSIFEKTLAPILFPLVIVPDAIGSLFAIYHFVRAKNKNLGKTFDLIHAPIKGVLVFTAIFAGLSLISVQSLFLTAVGSSVIYHLGLSIFHVYHWFKSEKNSPANALHRNHTINNFIATTIAGIVIAGIILTMVIAPYLAATILAVAGITIASMLMLTTAFAIFRNFKNPPLYPTINPILADENSGTFGDSASLTFTLSDAIVSSSQQTQNSNYYHRKFRSEKSFNNQQENRVYLLEEIENKIQSLNYQIKSSKTNFFKCIWSEKSKRTIKLGYLESLKKELDADDHGLRKNQPNPSNKAFQSFFKAVGDVEDIGQAIELFFQKYYPS</sequence>
<dbReference type="RefSeq" id="WP_071662823.1">
    <property type="nucleotide sequence ID" value="NZ_LUKY01000033.1"/>
</dbReference>
<accession>A0A1J8P3L3</accession>
<dbReference type="AlphaFoldDB" id="A0A1J8P3L3"/>
<organism evidence="2 3">
    <name type="scientific">Candidatus Rickettsiella isopodorum</name>
    <dbReference type="NCBI Taxonomy" id="1225476"/>
    <lineage>
        <taxon>Bacteria</taxon>
        <taxon>Pseudomonadati</taxon>
        <taxon>Pseudomonadota</taxon>
        <taxon>Gammaproteobacteria</taxon>
        <taxon>Legionellales</taxon>
        <taxon>Coxiellaceae</taxon>
        <taxon>Rickettsiella</taxon>
    </lineage>
</organism>
<keyword evidence="1" id="KW-0812">Transmembrane</keyword>
<evidence type="ECO:0000313" key="3">
    <source>
        <dbReference type="Proteomes" id="UP000183924"/>
    </source>
</evidence>
<protein>
    <submittedName>
        <fullName evidence="2">Uncharacterized protein</fullName>
    </submittedName>
</protein>
<dbReference type="Proteomes" id="UP000183924">
    <property type="component" value="Unassembled WGS sequence"/>
</dbReference>
<comment type="caution">
    <text evidence="2">The sequence shown here is derived from an EMBL/GenBank/DDBJ whole genome shotgun (WGS) entry which is preliminary data.</text>
</comment>